<accession>A0A8S5MLB6</accession>
<organism evidence="1">
    <name type="scientific">Caudovirales sp. ct1Jx6</name>
    <dbReference type="NCBI Taxonomy" id="2826765"/>
    <lineage>
        <taxon>Viruses</taxon>
        <taxon>Duplodnaviria</taxon>
        <taxon>Heunggongvirae</taxon>
        <taxon>Uroviricota</taxon>
        <taxon>Caudoviricetes</taxon>
    </lineage>
</organism>
<proteinExistence type="predicted"/>
<evidence type="ECO:0000313" key="1">
    <source>
        <dbReference type="EMBL" id="DAD83022.1"/>
    </source>
</evidence>
<name>A0A8S5MLB6_9CAUD</name>
<protein>
    <recommendedName>
        <fullName evidence="2">Phage tail protein</fullName>
    </recommendedName>
</protein>
<dbReference type="EMBL" id="BK014927">
    <property type="protein sequence ID" value="DAD83022.1"/>
    <property type="molecule type" value="Genomic_DNA"/>
</dbReference>
<dbReference type="Pfam" id="PF06995">
    <property type="entry name" value="Phage_P2_GpU"/>
    <property type="match status" value="1"/>
</dbReference>
<reference evidence="1" key="1">
    <citation type="journal article" date="2021" name="Proc. Natl. Acad. Sci. U.S.A.">
        <title>A Catalog of Tens of Thousands of Viruses from Human Metagenomes Reveals Hidden Associations with Chronic Diseases.</title>
        <authorList>
            <person name="Tisza M.J."/>
            <person name="Buck C.B."/>
        </authorList>
    </citation>
    <scope>NUCLEOTIDE SEQUENCE</scope>
    <source>
        <strain evidence="1">Ct1Jx6</strain>
    </source>
</reference>
<dbReference type="InterPro" id="IPR009734">
    <property type="entry name" value="Myoviridae_GpU"/>
</dbReference>
<evidence type="ECO:0008006" key="2">
    <source>
        <dbReference type="Google" id="ProtNLM"/>
    </source>
</evidence>
<sequence>MIIGSFGDIVFATSSVSVLVPNNIGRNIGKRTATHEVIEGKPLVEYLGPDLQTITFDINLRAEYGVRPRKMLDKLAEMAEGNEAFLLQIGGKPIGEHSWVLDSISETWDNIYSGGELSEATVKLSLTEYIEEVATN</sequence>